<evidence type="ECO:0000256" key="2">
    <source>
        <dbReference type="SAM" id="MobiDB-lite"/>
    </source>
</evidence>
<gene>
    <name evidence="3" type="ORF">FAZ98_09985</name>
</gene>
<reference evidence="3 4" key="1">
    <citation type="submission" date="2019-12" db="EMBL/GenBank/DDBJ databases">
        <title>Paraburkholderia acidiphila 7Q-K02 sp. nov and Paraburkholderia acidisoli DHF22 sp. nov., two strains isolated from forest soil.</title>
        <authorList>
            <person name="Gao Z."/>
            <person name="Qiu L."/>
        </authorList>
    </citation>
    <scope>NUCLEOTIDE SEQUENCE [LARGE SCALE GENOMIC DNA]</scope>
    <source>
        <strain evidence="3 4">DHF22</strain>
    </source>
</reference>
<dbReference type="Gene3D" id="3.40.50.2000">
    <property type="entry name" value="Glycogen Phosphorylase B"/>
    <property type="match status" value="1"/>
</dbReference>
<organism evidence="3 4">
    <name type="scientific">Paraburkholderia acidisoli</name>
    <dbReference type="NCBI Taxonomy" id="2571748"/>
    <lineage>
        <taxon>Bacteria</taxon>
        <taxon>Pseudomonadati</taxon>
        <taxon>Pseudomonadota</taxon>
        <taxon>Betaproteobacteria</taxon>
        <taxon>Burkholderiales</taxon>
        <taxon>Burkholderiaceae</taxon>
        <taxon>Paraburkholderia</taxon>
    </lineage>
</organism>
<dbReference type="EMBL" id="CP046913">
    <property type="protein sequence ID" value="QGZ62032.1"/>
    <property type="molecule type" value="Genomic_DNA"/>
</dbReference>
<dbReference type="SUPFAM" id="SSF48452">
    <property type="entry name" value="TPR-like"/>
    <property type="match status" value="2"/>
</dbReference>
<evidence type="ECO:0000313" key="4">
    <source>
        <dbReference type="Proteomes" id="UP000433577"/>
    </source>
</evidence>
<feature type="repeat" description="TPR" evidence="1">
    <location>
        <begin position="103"/>
        <end position="136"/>
    </location>
</feature>
<keyword evidence="4" id="KW-1185">Reference proteome</keyword>
<protein>
    <submittedName>
        <fullName evidence="3">Tetratricopeptide repeat protein</fullName>
    </submittedName>
</protein>
<feature type="repeat" description="TPR" evidence="1">
    <location>
        <begin position="35"/>
        <end position="68"/>
    </location>
</feature>
<evidence type="ECO:0000256" key="1">
    <source>
        <dbReference type="PROSITE-ProRule" id="PRU00339"/>
    </source>
</evidence>
<dbReference type="SUPFAM" id="SSF53756">
    <property type="entry name" value="UDP-Glycosyltransferase/glycogen phosphorylase"/>
    <property type="match status" value="1"/>
</dbReference>
<evidence type="ECO:0000313" key="3">
    <source>
        <dbReference type="EMBL" id="QGZ62032.1"/>
    </source>
</evidence>
<dbReference type="PANTHER" id="PTHR44998">
    <property type="match status" value="1"/>
</dbReference>
<dbReference type="Gene3D" id="1.25.40.10">
    <property type="entry name" value="Tetratricopeptide repeat domain"/>
    <property type="match status" value="2"/>
</dbReference>
<dbReference type="KEGG" id="pacs:FAZ98_09985"/>
<dbReference type="OrthoDB" id="9814129at2"/>
<proteinExistence type="predicted"/>
<name>A0A7Z2JE77_9BURK</name>
<dbReference type="InterPro" id="IPR011990">
    <property type="entry name" value="TPR-like_helical_dom_sf"/>
</dbReference>
<feature type="region of interest" description="Disordered" evidence="2">
    <location>
        <begin position="170"/>
        <end position="198"/>
    </location>
</feature>
<dbReference type="Proteomes" id="UP000433577">
    <property type="component" value="Chromosome 1"/>
</dbReference>
<dbReference type="AlphaFoldDB" id="A0A7Z2JE77"/>
<dbReference type="Pfam" id="PF13432">
    <property type="entry name" value="TPR_16"/>
    <property type="match status" value="2"/>
</dbReference>
<dbReference type="SMART" id="SM00028">
    <property type="entry name" value="TPR"/>
    <property type="match status" value="5"/>
</dbReference>
<sequence length="622" mass="69300">MSPALALADRHFEQGRLSEALSAYQAVLAESPRHVHALHRLALAHFREGKPERAREFLDRAIQEAPTRADLWEHRGLLAAMARELAPAEACYRRALALSGGTASLHRNLADVFKLGGRMQEAREHYERALDRDPTLHHAIRRLAALSTEAGRHDEAVAWWRRACGLNAAPGGPSRSADTGASRGSAAGAPDIARDNVRDNARQSDRIELLKAIARLGDEAVLATHIAQLRAEFATDIAALEDLSFALNQLHRYGDAYDVARHGLTLDAASGELHHNAGYASNMLGAHARMRHHAVEAARYLPDDEHVQFNVAVTQLREGDFLNGWRQYRWHERLAQNATLVRPNFPEWLGEPLAGKRFLLIGEQGLGDQLQSLRYISWLQRQGASVDVWVDEAIGDVAACARGVHRAWTAMPREPYDFWGRMFRVPEPMRLTLDQLPLAMPYLGAPADQLVRWRERLDRVTPRGAGTLRVGLVWAGNPAYEFDRYRSLALRALQPVLAQRNVVWFSLQKGAAQDELAALPDDIAITLLGPEIERFTDTLAIVESLDLVLTVDTSVAHLAGAAGVPVWILLPTCTDWRWMTGRADSPWYPSARLFRQRELGRRDEVIEEVGRALAAHLAGFRA</sequence>
<dbReference type="InterPro" id="IPR019734">
    <property type="entry name" value="TPR_rpt"/>
</dbReference>
<accession>A0A7Z2JE77</accession>
<dbReference type="RefSeq" id="WP_158951065.1">
    <property type="nucleotide sequence ID" value="NZ_CP046913.1"/>
</dbReference>
<dbReference type="PROSITE" id="PS50005">
    <property type="entry name" value="TPR"/>
    <property type="match status" value="2"/>
</dbReference>
<keyword evidence="1" id="KW-0802">TPR repeat</keyword>
<dbReference type="PANTHER" id="PTHR44998:SF1">
    <property type="entry name" value="UDP-N-ACETYLGLUCOSAMINE--PEPTIDE N-ACETYLGLUCOSAMINYLTRANSFERASE 110 KDA SUBUNIT"/>
    <property type="match status" value="1"/>
</dbReference>